<keyword evidence="4" id="KW-1185">Reference proteome</keyword>
<dbReference type="Pfam" id="PF13837">
    <property type="entry name" value="Myb_DNA-bind_4"/>
    <property type="match status" value="1"/>
</dbReference>
<dbReference type="EMBL" id="CALNXK010000358">
    <property type="protein sequence ID" value="CAH3183585.1"/>
    <property type="molecule type" value="Genomic_DNA"/>
</dbReference>
<accession>A0ABN8RVS8</accession>
<dbReference type="InterPro" id="IPR044822">
    <property type="entry name" value="Myb_DNA-bind_4"/>
</dbReference>
<reference evidence="3 4" key="1">
    <citation type="submission" date="2022-05" db="EMBL/GenBank/DDBJ databases">
        <authorList>
            <consortium name="Genoscope - CEA"/>
            <person name="William W."/>
        </authorList>
    </citation>
    <scope>NUCLEOTIDE SEQUENCE [LARGE SCALE GENOMIC DNA]</scope>
</reference>
<evidence type="ECO:0000256" key="1">
    <source>
        <dbReference type="SAM" id="MobiDB-lite"/>
    </source>
</evidence>
<name>A0ABN8RVS8_9CNID</name>
<evidence type="ECO:0000313" key="3">
    <source>
        <dbReference type="EMBL" id="CAH3183585.1"/>
    </source>
</evidence>
<dbReference type="Proteomes" id="UP001159405">
    <property type="component" value="Unassembled WGS sequence"/>
</dbReference>
<feature type="region of interest" description="Disordered" evidence="1">
    <location>
        <begin position="77"/>
        <end position="96"/>
    </location>
</feature>
<evidence type="ECO:0000259" key="2">
    <source>
        <dbReference type="Pfam" id="PF13837"/>
    </source>
</evidence>
<sequence length="188" mass="21661">MANFRGSHNFRPEDGDQDAPLYNGYLFQRGREQERNPQPPPQPTYPPYPYYLTGNPRIPLQYVREPAPRSCSPMPGCSEPSAGISQAETCGKKGEKYRRTSWEPASLLRSLIVAYRDNYDRLRSTKSSHGKKSVWDSIMEDFLSLCSDAGIETEKTLARVKEKWRSLFDKYKAVKDNNNKTGRDRRTF</sequence>
<feature type="region of interest" description="Disordered" evidence="1">
    <location>
        <begin position="1"/>
        <end position="50"/>
    </location>
</feature>
<gene>
    <name evidence="3" type="ORF">PLOB_00028680</name>
</gene>
<proteinExistence type="predicted"/>
<organism evidence="3 4">
    <name type="scientific">Porites lobata</name>
    <dbReference type="NCBI Taxonomy" id="104759"/>
    <lineage>
        <taxon>Eukaryota</taxon>
        <taxon>Metazoa</taxon>
        <taxon>Cnidaria</taxon>
        <taxon>Anthozoa</taxon>
        <taxon>Hexacorallia</taxon>
        <taxon>Scleractinia</taxon>
        <taxon>Fungiina</taxon>
        <taxon>Poritidae</taxon>
        <taxon>Porites</taxon>
    </lineage>
</organism>
<feature type="compositionally biased region" description="Pro residues" evidence="1">
    <location>
        <begin position="37"/>
        <end position="49"/>
    </location>
</feature>
<comment type="caution">
    <text evidence="3">The sequence shown here is derived from an EMBL/GenBank/DDBJ whole genome shotgun (WGS) entry which is preliminary data.</text>
</comment>
<protein>
    <recommendedName>
        <fullName evidence="2">Myb/SANT-like DNA-binding domain-containing protein</fullName>
    </recommendedName>
</protein>
<evidence type="ECO:0000313" key="4">
    <source>
        <dbReference type="Proteomes" id="UP001159405"/>
    </source>
</evidence>
<feature type="domain" description="Myb/SANT-like DNA-binding" evidence="2">
    <location>
        <begin position="109"/>
        <end position="184"/>
    </location>
</feature>